<dbReference type="GO" id="GO:0016301">
    <property type="term" value="F:kinase activity"/>
    <property type="evidence" value="ECO:0007669"/>
    <property type="project" value="UniProtKB-KW"/>
</dbReference>
<evidence type="ECO:0000256" key="1">
    <source>
        <dbReference type="ARBA" id="ARBA00022679"/>
    </source>
</evidence>
<protein>
    <submittedName>
        <fullName evidence="4">Sugar/nucleoside kinase (Ribokinase family)</fullName>
    </submittedName>
</protein>
<dbReference type="AlphaFoldDB" id="A0A562NXM3"/>
<dbReference type="OrthoDB" id="7869371at2"/>
<keyword evidence="5" id="KW-1185">Reference proteome</keyword>
<dbReference type="InterPro" id="IPR011611">
    <property type="entry name" value="PfkB_dom"/>
</dbReference>
<keyword evidence="1" id="KW-0808">Transferase</keyword>
<keyword evidence="2 4" id="KW-0418">Kinase</keyword>
<dbReference type="RefSeq" id="WP_145396183.1">
    <property type="nucleotide sequence ID" value="NZ_VLKU01000002.1"/>
</dbReference>
<dbReference type="Pfam" id="PF00294">
    <property type="entry name" value="PfkB"/>
    <property type="match status" value="1"/>
</dbReference>
<accession>A0A562NXM3</accession>
<dbReference type="PANTHER" id="PTHR10584:SF166">
    <property type="entry name" value="RIBOKINASE"/>
    <property type="match status" value="1"/>
</dbReference>
<dbReference type="SUPFAM" id="SSF53613">
    <property type="entry name" value="Ribokinase-like"/>
    <property type="match status" value="1"/>
</dbReference>
<evidence type="ECO:0000259" key="3">
    <source>
        <dbReference type="Pfam" id="PF00294"/>
    </source>
</evidence>
<comment type="caution">
    <text evidence="4">The sequence shown here is derived from an EMBL/GenBank/DDBJ whole genome shotgun (WGS) entry which is preliminary data.</text>
</comment>
<dbReference type="Gene3D" id="3.40.1190.20">
    <property type="match status" value="1"/>
</dbReference>
<reference evidence="4 5" key="1">
    <citation type="journal article" date="2015" name="Stand. Genomic Sci.">
        <title>Genomic Encyclopedia of Bacterial and Archaeal Type Strains, Phase III: the genomes of soil and plant-associated and newly described type strains.</title>
        <authorList>
            <person name="Whitman W.B."/>
            <person name="Woyke T."/>
            <person name="Klenk H.P."/>
            <person name="Zhou Y."/>
            <person name="Lilburn T.G."/>
            <person name="Beck B.J."/>
            <person name="De Vos P."/>
            <person name="Vandamme P."/>
            <person name="Eisen J.A."/>
            <person name="Garrity G."/>
            <person name="Hugenholtz P."/>
            <person name="Kyrpides N.C."/>
        </authorList>
    </citation>
    <scope>NUCLEOTIDE SEQUENCE [LARGE SCALE GENOMIC DNA]</scope>
    <source>
        <strain evidence="4 5">CGMCC 1.5364</strain>
    </source>
</reference>
<dbReference type="InterPro" id="IPR029056">
    <property type="entry name" value="Ribokinase-like"/>
</dbReference>
<sequence length="298" mass="30387">MNTAPDVLCIGAMLWDVIGHSPDRHRPGADVEGRIQQSPGGVACNIALALARRSLRPAMLSAVGLDAPGQALTAEAARRGVETAFLLRDGVEATDLYLAIEDGDGLVAAVAATRALQAAGARILAPLIDGRLGSSTQPWTGPVVIDGNLTADTLAEIATTPTLAKADLRIVAVSPSKAERLRPLLSMPRATLYLNRAEANAIAGRDCPSAASAAEAITALGALRVLVTDGAAPMADALQGHDTLTCPAAKVAIRRITGAGDNFVAAHLAAELIGTERASALARASKAASDHVSGKDPT</sequence>
<evidence type="ECO:0000313" key="4">
    <source>
        <dbReference type="EMBL" id="TWI36750.1"/>
    </source>
</evidence>
<name>A0A562NXM3_9RHOB</name>
<evidence type="ECO:0000256" key="2">
    <source>
        <dbReference type="ARBA" id="ARBA00022777"/>
    </source>
</evidence>
<feature type="domain" description="Carbohydrate kinase PfkB" evidence="3">
    <location>
        <begin position="6"/>
        <end position="289"/>
    </location>
</feature>
<dbReference type="PROSITE" id="PS00583">
    <property type="entry name" value="PFKB_KINASES_1"/>
    <property type="match status" value="1"/>
</dbReference>
<organism evidence="4 5">
    <name type="scientific">Paracoccus sulfuroxidans</name>
    <dbReference type="NCBI Taxonomy" id="384678"/>
    <lineage>
        <taxon>Bacteria</taxon>
        <taxon>Pseudomonadati</taxon>
        <taxon>Pseudomonadota</taxon>
        <taxon>Alphaproteobacteria</taxon>
        <taxon>Rhodobacterales</taxon>
        <taxon>Paracoccaceae</taxon>
        <taxon>Paracoccus</taxon>
    </lineage>
</organism>
<proteinExistence type="predicted"/>
<gene>
    <name evidence="4" type="ORF">IQ24_00533</name>
</gene>
<evidence type="ECO:0000313" key="5">
    <source>
        <dbReference type="Proteomes" id="UP000316225"/>
    </source>
</evidence>
<dbReference type="EMBL" id="VLKU01000002">
    <property type="protein sequence ID" value="TWI36750.1"/>
    <property type="molecule type" value="Genomic_DNA"/>
</dbReference>
<dbReference type="PANTHER" id="PTHR10584">
    <property type="entry name" value="SUGAR KINASE"/>
    <property type="match status" value="1"/>
</dbReference>
<dbReference type="InterPro" id="IPR002173">
    <property type="entry name" value="Carboh/pur_kinase_PfkB_CS"/>
</dbReference>
<dbReference type="Proteomes" id="UP000316225">
    <property type="component" value="Unassembled WGS sequence"/>
</dbReference>